<organism evidence="3 4">
    <name type="scientific">Urochloa decumbens</name>
    <dbReference type="NCBI Taxonomy" id="240449"/>
    <lineage>
        <taxon>Eukaryota</taxon>
        <taxon>Viridiplantae</taxon>
        <taxon>Streptophyta</taxon>
        <taxon>Embryophyta</taxon>
        <taxon>Tracheophyta</taxon>
        <taxon>Spermatophyta</taxon>
        <taxon>Magnoliopsida</taxon>
        <taxon>Liliopsida</taxon>
        <taxon>Poales</taxon>
        <taxon>Poaceae</taxon>
        <taxon>PACMAD clade</taxon>
        <taxon>Panicoideae</taxon>
        <taxon>Panicodae</taxon>
        <taxon>Paniceae</taxon>
        <taxon>Melinidinae</taxon>
        <taxon>Urochloa</taxon>
    </lineage>
</organism>
<evidence type="ECO:0000256" key="2">
    <source>
        <dbReference type="SAM" id="Phobius"/>
    </source>
</evidence>
<evidence type="ECO:0000256" key="1">
    <source>
        <dbReference type="SAM" id="MobiDB-lite"/>
    </source>
</evidence>
<keyword evidence="4" id="KW-1185">Reference proteome</keyword>
<dbReference type="AlphaFoldDB" id="A0ABC9C0Q5"/>
<dbReference type="Proteomes" id="UP001497457">
    <property type="component" value="Chromosome 28b"/>
</dbReference>
<sequence>MELCPACSTPRPDLGPRDSPAAVSPPPTSQQGGSGNGVKPDVARKAKEVEHLLANLEKEGVVIDGKITSIIDDEIARIKAEAVREATNESKRNEMKASAITGFRLALLTAASCAVGFVMGVEWLEKAFRKEFARRTGTKPSSRRSS</sequence>
<evidence type="ECO:0000313" key="3">
    <source>
        <dbReference type="EMBL" id="CAL5012504.1"/>
    </source>
</evidence>
<proteinExistence type="predicted"/>
<name>A0ABC9C0Q5_9POAL</name>
<gene>
    <name evidence="3" type="ORF">URODEC1_LOCUS70886</name>
</gene>
<keyword evidence="2" id="KW-1133">Transmembrane helix</keyword>
<feature type="region of interest" description="Disordered" evidence="1">
    <location>
        <begin position="1"/>
        <end position="43"/>
    </location>
</feature>
<keyword evidence="2" id="KW-0812">Transmembrane</keyword>
<keyword evidence="2" id="KW-0472">Membrane</keyword>
<protein>
    <submittedName>
        <fullName evidence="3">Uncharacterized protein</fullName>
    </submittedName>
</protein>
<feature type="transmembrane region" description="Helical" evidence="2">
    <location>
        <begin position="102"/>
        <end position="124"/>
    </location>
</feature>
<dbReference type="EMBL" id="OZ075138">
    <property type="protein sequence ID" value="CAL5012504.1"/>
    <property type="molecule type" value="Genomic_DNA"/>
</dbReference>
<evidence type="ECO:0000313" key="4">
    <source>
        <dbReference type="Proteomes" id="UP001497457"/>
    </source>
</evidence>
<accession>A0ABC9C0Q5</accession>
<reference evidence="3" key="1">
    <citation type="submission" date="2024-10" db="EMBL/GenBank/DDBJ databases">
        <authorList>
            <person name="Ryan C."/>
        </authorList>
    </citation>
    <scope>NUCLEOTIDE SEQUENCE [LARGE SCALE GENOMIC DNA]</scope>
</reference>